<sequence>MNVVFHVSSGTEPEVRHALANVSNLLDDETVETESVTLLANGDAVSYFLGESPVADRIESLLGDGVRCRVCQNSLDTRAVDAASLVEGVEVVPSGVGELVKRQASGNAYLKVP</sequence>
<name>A0A0W1SLN0_9EURY</name>
<dbReference type="PANTHER" id="PTHR37691">
    <property type="entry name" value="BLR3518 PROTEIN"/>
    <property type="match status" value="1"/>
</dbReference>
<dbReference type="SUPFAM" id="SSF75169">
    <property type="entry name" value="DsrEFH-like"/>
    <property type="match status" value="1"/>
</dbReference>
<dbReference type="InterPro" id="IPR027396">
    <property type="entry name" value="DsrEFH-like"/>
</dbReference>
<dbReference type="Pfam" id="PF02635">
    <property type="entry name" value="DsrE"/>
    <property type="match status" value="1"/>
</dbReference>
<dbReference type="InterPro" id="IPR003787">
    <property type="entry name" value="Sulphur_relay_DsrE/F-like"/>
</dbReference>
<evidence type="ECO:0000313" key="2">
    <source>
        <dbReference type="Proteomes" id="UP000053157"/>
    </source>
</evidence>
<dbReference type="PANTHER" id="PTHR37691:SF1">
    <property type="entry name" value="BLR3518 PROTEIN"/>
    <property type="match status" value="1"/>
</dbReference>
<dbReference type="RefSeq" id="WP_058572228.1">
    <property type="nucleotide sequence ID" value="NZ_LOPV01000179.1"/>
</dbReference>
<dbReference type="EMBL" id="LOPV01000179">
    <property type="protein sequence ID" value="KTG27213.1"/>
    <property type="molecule type" value="Genomic_DNA"/>
</dbReference>
<comment type="caution">
    <text evidence="1">The sequence shown here is derived from an EMBL/GenBank/DDBJ whole genome shotgun (WGS) entry which is preliminary data.</text>
</comment>
<dbReference type="Proteomes" id="UP000053157">
    <property type="component" value="Unassembled WGS sequence"/>
</dbReference>
<dbReference type="AlphaFoldDB" id="A0A0W1SLN0"/>
<reference evidence="1 2" key="1">
    <citation type="submission" date="2015-12" db="EMBL/GenBank/DDBJ databases">
        <title>Haloferax profundi sp. nov. isolated from the Discovery deep brine-seawater interface in the Red Sea.</title>
        <authorList>
            <person name="Zhang G."/>
            <person name="Stingl U."/>
            <person name="Rashid M."/>
        </authorList>
    </citation>
    <scope>NUCLEOTIDE SEQUENCE [LARGE SCALE GENOMIC DNA]</scope>
    <source>
        <strain evidence="1 2">SB29</strain>
    </source>
</reference>
<evidence type="ECO:0000313" key="1">
    <source>
        <dbReference type="EMBL" id="KTG27213.1"/>
    </source>
</evidence>
<dbReference type="OrthoDB" id="57062at2157"/>
<proteinExistence type="predicted"/>
<accession>A0A0W1SLN0</accession>
<protein>
    <submittedName>
        <fullName evidence="1">Uncharacterized protein</fullName>
    </submittedName>
</protein>
<keyword evidence="2" id="KW-1185">Reference proteome</keyword>
<gene>
    <name evidence="1" type="ORF">AUR66_14600</name>
</gene>
<organism evidence="1 2">
    <name type="scientific">Haloferax profundi</name>
    <dbReference type="NCBI Taxonomy" id="1544718"/>
    <lineage>
        <taxon>Archaea</taxon>
        <taxon>Methanobacteriati</taxon>
        <taxon>Methanobacteriota</taxon>
        <taxon>Stenosarchaea group</taxon>
        <taxon>Halobacteria</taxon>
        <taxon>Halobacteriales</taxon>
        <taxon>Haloferacaceae</taxon>
        <taxon>Haloferax</taxon>
    </lineage>
</organism>
<dbReference type="Gene3D" id="3.40.1260.10">
    <property type="entry name" value="DsrEFH-like"/>
    <property type="match status" value="1"/>
</dbReference>